<sequence length="55" mass="6180">SFEIAPTLLLPSKGINRPSIQATVYRSVINDVIENVKKDFEDSGVDESVLHMLHR</sequence>
<evidence type="ECO:0000313" key="2">
    <source>
        <dbReference type="Proteomes" id="UP000789920"/>
    </source>
</evidence>
<protein>
    <submittedName>
        <fullName evidence="1">4816_t:CDS:1</fullName>
    </submittedName>
</protein>
<name>A0ACA9SLW4_9GLOM</name>
<gene>
    <name evidence="1" type="ORF">RPERSI_LOCUS32211</name>
</gene>
<feature type="non-terminal residue" evidence="1">
    <location>
        <position position="1"/>
    </location>
</feature>
<proteinExistence type="predicted"/>
<accession>A0ACA9SLW4</accession>
<dbReference type="EMBL" id="CAJVQC010133343">
    <property type="protein sequence ID" value="CAG8842199.1"/>
    <property type="molecule type" value="Genomic_DNA"/>
</dbReference>
<evidence type="ECO:0000313" key="1">
    <source>
        <dbReference type="EMBL" id="CAG8842199.1"/>
    </source>
</evidence>
<feature type="non-terminal residue" evidence="1">
    <location>
        <position position="55"/>
    </location>
</feature>
<keyword evidence="2" id="KW-1185">Reference proteome</keyword>
<reference evidence="1" key="1">
    <citation type="submission" date="2021-06" db="EMBL/GenBank/DDBJ databases">
        <authorList>
            <person name="Kallberg Y."/>
            <person name="Tangrot J."/>
            <person name="Rosling A."/>
        </authorList>
    </citation>
    <scope>NUCLEOTIDE SEQUENCE</scope>
    <source>
        <strain evidence="1">MA461A</strain>
    </source>
</reference>
<comment type="caution">
    <text evidence="1">The sequence shown here is derived from an EMBL/GenBank/DDBJ whole genome shotgun (WGS) entry which is preliminary data.</text>
</comment>
<dbReference type="Proteomes" id="UP000789920">
    <property type="component" value="Unassembled WGS sequence"/>
</dbReference>
<organism evidence="1 2">
    <name type="scientific">Racocetra persica</name>
    <dbReference type="NCBI Taxonomy" id="160502"/>
    <lineage>
        <taxon>Eukaryota</taxon>
        <taxon>Fungi</taxon>
        <taxon>Fungi incertae sedis</taxon>
        <taxon>Mucoromycota</taxon>
        <taxon>Glomeromycotina</taxon>
        <taxon>Glomeromycetes</taxon>
        <taxon>Diversisporales</taxon>
        <taxon>Gigasporaceae</taxon>
        <taxon>Racocetra</taxon>
    </lineage>
</organism>